<feature type="binding site" evidence="10">
    <location>
        <begin position="37"/>
        <end position="44"/>
    </location>
    <ligand>
        <name>ATP</name>
        <dbReference type="ChEBI" id="CHEBI:30616"/>
    </ligand>
</feature>
<comment type="catalytic activity">
    <reaction evidence="7">
        <text>Couples ATP hydrolysis with the unwinding of duplex DNA by translocating in the 3'-5' direction.</text>
        <dbReference type="EC" id="5.6.2.4"/>
    </reaction>
</comment>
<evidence type="ECO:0000256" key="11">
    <source>
        <dbReference type="SAM" id="Phobius"/>
    </source>
</evidence>
<dbReference type="SUPFAM" id="SSF69593">
    <property type="entry name" value="Glycerol-3-phosphate (1)-acyltransferase"/>
    <property type="match status" value="1"/>
</dbReference>
<dbReference type="GO" id="GO:0016746">
    <property type="term" value="F:acyltransferase activity"/>
    <property type="evidence" value="ECO:0007669"/>
    <property type="project" value="UniProtKB-KW"/>
</dbReference>
<evidence type="ECO:0000259" key="12">
    <source>
        <dbReference type="PROSITE" id="PS51198"/>
    </source>
</evidence>
<dbReference type="GO" id="GO:0000725">
    <property type="term" value="P:recombinational repair"/>
    <property type="evidence" value="ECO:0007669"/>
    <property type="project" value="TreeGrafter"/>
</dbReference>
<dbReference type="SUPFAM" id="SSF52540">
    <property type="entry name" value="P-loop containing nucleoside triphosphate hydrolases"/>
    <property type="match status" value="1"/>
</dbReference>
<dbReference type="InterPro" id="IPR014016">
    <property type="entry name" value="UvrD-like_ATP-bd"/>
</dbReference>
<gene>
    <name evidence="13" type="ORF">BGX16_2205</name>
</gene>
<evidence type="ECO:0000256" key="9">
    <source>
        <dbReference type="ARBA" id="ARBA00048988"/>
    </source>
</evidence>
<keyword evidence="11" id="KW-0812">Transmembrane</keyword>
<dbReference type="InterPro" id="IPR000212">
    <property type="entry name" value="DNA_helicase_UvrD/REP"/>
</dbReference>
<proteinExistence type="inferred from homology"/>
<dbReference type="PROSITE" id="PS51198">
    <property type="entry name" value="UVRD_HELICASE_ATP_BIND"/>
    <property type="match status" value="1"/>
</dbReference>
<evidence type="ECO:0000256" key="2">
    <source>
        <dbReference type="ARBA" id="ARBA00022741"/>
    </source>
</evidence>
<dbReference type="CDD" id="cd07989">
    <property type="entry name" value="LPLAT_AGPAT-like"/>
    <property type="match status" value="1"/>
</dbReference>
<dbReference type="Pfam" id="PF01553">
    <property type="entry name" value="Acyltransferase"/>
    <property type="match status" value="1"/>
</dbReference>
<dbReference type="GO" id="GO:0005524">
    <property type="term" value="F:ATP binding"/>
    <property type="evidence" value="ECO:0007669"/>
    <property type="project" value="UniProtKB-UniRule"/>
</dbReference>
<dbReference type="InterPro" id="IPR013986">
    <property type="entry name" value="DExx_box_DNA_helicase_dom_sf"/>
</dbReference>
<dbReference type="CDD" id="cd18807">
    <property type="entry name" value="SF1_C_UvrD"/>
    <property type="match status" value="1"/>
</dbReference>
<keyword evidence="11" id="KW-1133">Transmembrane helix</keyword>
<dbReference type="Pfam" id="PF13361">
    <property type="entry name" value="UvrD_C"/>
    <property type="match status" value="2"/>
</dbReference>
<dbReference type="InterPro" id="IPR027417">
    <property type="entry name" value="P-loop_NTPase"/>
</dbReference>
<evidence type="ECO:0000256" key="3">
    <source>
        <dbReference type="ARBA" id="ARBA00022801"/>
    </source>
</evidence>
<dbReference type="GO" id="GO:0003677">
    <property type="term" value="F:DNA binding"/>
    <property type="evidence" value="ECO:0007669"/>
    <property type="project" value="UniProtKB-KW"/>
</dbReference>
<comment type="similarity">
    <text evidence="1">Belongs to the helicase family. UvrD subfamily.</text>
</comment>
<dbReference type="CDD" id="cd17932">
    <property type="entry name" value="DEXQc_UvrD"/>
    <property type="match status" value="1"/>
</dbReference>
<dbReference type="SMART" id="SM00563">
    <property type="entry name" value="PlsC"/>
    <property type="match status" value="1"/>
</dbReference>
<dbReference type="PANTHER" id="PTHR11070">
    <property type="entry name" value="UVRD / RECB / PCRA DNA HELICASE FAMILY MEMBER"/>
    <property type="match status" value="1"/>
</dbReference>
<evidence type="ECO:0000256" key="4">
    <source>
        <dbReference type="ARBA" id="ARBA00022806"/>
    </source>
</evidence>
<dbReference type="InterPro" id="IPR014017">
    <property type="entry name" value="DNA_helicase_UvrD-like_C"/>
</dbReference>
<dbReference type="Gene3D" id="3.40.50.300">
    <property type="entry name" value="P-loop containing nucleotide triphosphate hydrolases"/>
    <property type="match status" value="3"/>
</dbReference>
<comment type="catalytic activity">
    <reaction evidence="9">
        <text>ATP + H2O = ADP + phosphate + H(+)</text>
        <dbReference type="Rhea" id="RHEA:13065"/>
        <dbReference type="ChEBI" id="CHEBI:15377"/>
        <dbReference type="ChEBI" id="CHEBI:15378"/>
        <dbReference type="ChEBI" id="CHEBI:30616"/>
        <dbReference type="ChEBI" id="CHEBI:43474"/>
        <dbReference type="ChEBI" id="CHEBI:456216"/>
        <dbReference type="EC" id="5.6.2.4"/>
    </reaction>
</comment>
<comment type="caution">
    <text evidence="13">The sequence shown here is derived from an EMBL/GenBank/DDBJ whole genome shotgun (WGS) entry which is preliminary data.</text>
</comment>
<name>A0A2M9A999_9BACT</name>
<feature type="domain" description="UvrD-like helicase ATP-binding" evidence="12">
    <location>
        <begin position="16"/>
        <end position="276"/>
    </location>
</feature>
<protein>
    <recommendedName>
        <fullName evidence="8">DNA 3'-5' helicase</fullName>
        <ecNumber evidence="8">5.6.2.4</ecNumber>
    </recommendedName>
</protein>
<evidence type="ECO:0000313" key="13">
    <source>
        <dbReference type="EMBL" id="PJJ42187.1"/>
    </source>
</evidence>
<feature type="transmembrane region" description="Helical" evidence="11">
    <location>
        <begin position="488"/>
        <end position="507"/>
    </location>
</feature>
<keyword evidence="4 10" id="KW-0347">Helicase</keyword>
<dbReference type="Gene3D" id="1.10.10.160">
    <property type="match status" value="1"/>
</dbReference>
<evidence type="ECO:0000313" key="14">
    <source>
        <dbReference type="Proteomes" id="UP000231134"/>
    </source>
</evidence>
<organism evidence="13 14">
    <name type="scientific">Hallerella succinigenes</name>
    <dbReference type="NCBI Taxonomy" id="1896222"/>
    <lineage>
        <taxon>Bacteria</taxon>
        <taxon>Pseudomonadati</taxon>
        <taxon>Fibrobacterota</taxon>
        <taxon>Fibrobacteria</taxon>
        <taxon>Fibrobacterales</taxon>
        <taxon>Fibrobacteraceae</taxon>
        <taxon>Hallerella</taxon>
    </lineage>
</organism>
<evidence type="ECO:0000256" key="10">
    <source>
        <dbReference type="PROSITE-ProRule" id="PRU00560"/>
    </source>
</evidence>
<dbReference type="Pfam" id="PF00580">
    <property type="entry name" value="UvrD-helicase"/>
    <property type="match status" value="2"/>
</dbReference>
<evidence type="ECO:0000256" key="8">
    <source>
        <dbReference type="ARBA" id="ARBA00034808"/>
    </source>
</evidence>
<dbReference type="RefSeq" id="WP_241899541.1">
    <property type="nucleotide sequence ID" value="NZ_PGEX01000001.1"/>
</dbReference>
<keyword evidence="13" id="KW-0012">Acyltransferase</keyword>
<accession>A0A2M9A999</accession>
<dbReference type="InterPro" id="IPR002123">
    <property type="entry name" value="Plipid/glycerol_acylTrfase"/>
</dbReference>
<sequence length="725" mass="83930">MATKEEMETEILKGLNSDQKRAVLYDHQKDGPLLILAAAGSGKTSVLTRRIQWRVLQGVKPESILALTFTAKAAAEMRERVQKLFPDADIRLSTFHSLAYSILREKFNGKFGWELAGFLKAPKPGEGESERFACALVDHRISPDAISRDDLFKPNLPGNLLKKLEVIRQGVLKTGNIVFEDLIYLATELLEKKSAVQKEIRNRFREVLVDEYQDINPSQYLLVRAILGQNENLFAVGDDDQAIYGFRGADIGNVFRFCKDFPHSKLLRLEWNYRSVPKVLYLANNIFEDKPLLLRKTLRAGNSSKKPIFLENRAPEFWVSEDPQTELLRIVSKIKELREAYDLEFKNFAILVRYNRQRLYYEEALQNFRIPVYREEDSESPEVPGVHVETVHGSKGLQYTVVFYAGLSERLTPGECEGSRKQKKMQLEEEKRLFYVGVTRAEAVLILLYCKKRFWKGRLSEFKPSRFLRYLERPLSEKSHMPLILFKIRVIILVLGYMMVVMPPFLFRCVFMRKSVPAWVEYRVQTFTKYCFKVLRVHIDIENQSALSRVDWNRPVFVVGNHQSYFDIPIVFLTLGRSIGFFAKKELTYIPFLNFWMKALHCVIVDRKDSRACVAIKDRLESSKETVRAFIFPEGTRSKDGTVKPFKSGAFRLATDLNAIILPIYIEGSRTTWETRKSSDTVVVRSTVMEPIDIKELSAEKPINPKTELVPMVYEKYKQISERTL</sequence>
<reference evidence="13 14" key="1">
    <citation type="submission" date="2017-11" db="EMBL/GenBank/DDBJ databases">
        <title>Animal gut microbial communities from fecal samples from Wisconsin, USA.</title>
        <authorList>
            <person name="Neumann A."/>
        </authorList>
    </citation>
    <scope>NUCLEOTIDE SEQUENCE [LARGE SCALE GENOMIC DNA]</scope>
    <source>
        <strain evidence="13 14">UWS3</strain>
    </source>
</reference>
<dbReference type="EC" id="5.6.2.4" evidence="8"/>
<dbReference type="GO" id="GO:0016887">
    <property type="term" value="F:ATP hydrolysis activity"/>
    <property type="evidence" value="ECO:0007669"/>
    <property type="project" value="RHEA"/>
</dbReference>
<evidence type="ECO:0000256" key="6">
    <source>
        <dbReference type="ARBA" id="ARBA00023235"/>
    </source>
</evidence>
<evidence type="ECO:0000256" key="7">
    <source>
        <dbReference type="ARBA" id="ARBA00034617"/>
    </source>
</evidence>
<evidence type="ECO:0000256" key="5">
    <source>
        <dbReference type="ARBA" id="ARBA00022840"/>
    </source>
</evidence>
<keyword evidence="13" id="KW-0808">Transferase</keyword>
<dbReference type="GO" id="GO:0043138">
    <property type="term" value="F:3'-5' DNA helicase activity"/>
    <property type="evidence" value="ECO:0007669"/>
    <property type="project" value="UniProtKB-EC"/>
</dbReference>
<keyword evidence="11" id="KW-0472">Membrane</keyword>
<keyword evidence="5 10" id="KW-0067">ATP-binding</keyword>
<dbReference type="EMBL" id="PGEX01000001">
    <property type="protein sequence ID" value="PJJ42187.1"/>
    <property type="molecule type" value="Genomic_DNA"/>
</dbReference>
<keyword evidence="6" id="KW-0413">Isomerase</keyword>
<dbReference type="AlphaFoldDB" id="A0A2M9A999"/>
<dbReference type="Proteomes" id="UP000231134">
    <property type="component" value="Unassembled WGS sequence"/>
</dbReference>
<keyword evidence="14" id="KW-1185">Reference proteome</keyword>
<dbReference type="PANTHER" id="PTHR11070:SF64">
    <property type="entry name" value="ATP-DEPENDENT DNA HELICASE REP"/>
    <property type="match status" value="1"/>
</dbReference>
<keyword evidence="2 10" id="KW-0547">Nucleotide-binding</keyword>
<evidence type="ECO:0000256" key="1">
    <source>
        <dbReference type="ARBA" id="ARBA00009922"/>
    </source>
</evidence>
<keyword evidence="3 10" id="KW-0378">Hydrolase</keyword>